<dbReference type="RefSeq" id="WP_175278121.1">
    <property type="nucleotide sequence ID" value="NZ_CP054836.1"/>
</dbReference>
<keyword evidence="2" id="KW-1185">Reference proteome</keyword>
<proteinExistence type="predicted"/>
<organism evidence="1 2">
    <name type="scientific">Oricola thermophila</name>
    <dbReference type="NCBI Taxonomy" id="2742145"/>
    <lineage>
        <taxon>Bacteria</taxon>
        <taxon>Pseudomonadati</taxon>
        <taxon>Pseudomonadota</taxon>
        <taxon>Alphaproteobacteria</taxon>
        <taxon>Hyphomicrobiales</taxon>
        <taxon>Ahrensiaceae</taxon>
        <taxon>Oricola</taxon>
    </lineage>
</organism>
<dbReference type="Proteomes" id="UP000509367">
    <property type="component" value="Chromosome"/>
</dbReference>
<reference evidence="1 2" key="1">
    <citation type="submission" date="2020-06" db="EMBL/GenBank/DDBJ databases">
        <title>Oricola thermophila sp. nov. isolated from a tidal sediments.</title>
        <authorList>
            <person name="Kwon K.K."/>
            <person name="Yang S.-H."/>
            <person name="Park M.-J."/>
        </authorList>
    </citation>
    <scope>NUCLEOTIDE SEQUENCE [LARGE SCALE GENOMIC DNA]</scope>
    <source>
        <strain evidence="1 2">MEBiC13590</strain>
    </source>
</reference>
<dbReference type="KEGG" id="orm:HTY61_18125"/>
<gene>
    <name evidence="1" type="ORF">HTY61_18125</name>
</gene>
<dbReference type="AlphaFoldDB" id="A0A6N1VH58"/>
<name>A0A6N1VH58_9HYPH</name>
<sequence>MRISFCPQRRDDHVTASVSGDVLTVNGEQFDFSSLPDGASIDAADVPCDLVIGSIARTGGEIGVTLILPHGPMPSHDVAFPEPVVATNGPVDLPGHDGGGYVGA</sequence>
<evidence type="ECO:0000313" key="2">
    <source>
        <dbReference type="Proteomes" id="UP000509367"/>
    </source>
</evidence>
<evidence type="ECO:0000313" key="1">
    <source>
        <dbReference type="EMBL" id="QKV20230.1"/>
    </source>
</evidence>
<accession>A0A6N1VH58</accession>
<protein>
    <submittedName>
        <fullName evidence="1">Uncharacterized protein</fullName>
    </submittedName>
</protein>
<dbReference type="EMBL" id="CP054836">
    <property type="protein sequence ID" value="QKV20230.1"/>
    <property type="molecule type" value="Genomic_DNA"/>
</dbReference>